<dbReference type="HOGENOM" id="CLU_628790_0_0_1"/>
<gene>
    <name evidence="2" type="ORF">K437DRAFT_142623</name>
</gene>
<evidence type="ECO:0000313" key="3">
    <source>
        <dbReference type="Proteomes" id="UP000027361"/>
    </source>
</evidence>
<name>A0A066VZV7_TILAU</name>
<dbReference type="GeneID" id="25261556"/>
<dbReference type="EMBL" id="JMSN01000055">
    <property type="protein sequence ID" value="KDN44080.1"/>
    <property type="molecule type" value="Genomic_DNA"/>
</dbReference>
<dbReference type="Proteomes" id="UP000027361">
    <property type="component" value="Unassembled WGS sequence"/>
</dbReference>
<dbReference type="InParanoid" id="A0A066VZV7"/>
<comment type="caution">
    <text evidence="2">The sequence shown here is derived from an EMBL/GenBank/DDBJ whole genome shotgun (WGS) entry which is preliminary data.</text>
</comment>
<feature type="compositionally biased region" description="Basic residues" evidence="1">
    <location>
        <begin position="399"/>
        <end position="414"/>
    </location>
</feature>
<proteinExistence type="predicted"/>
<evidence type="ECO:0000256" key="1">
    <source>
        <dbReference type="SAM" id="MobiDB-lite"/>
    </source>
</evidence>
<organism evidence="2 3">
    <name type="scientific">Tilletiaria anomala (strain ATCC 24038 / CBS 436.72 / UBC 951)</name>
    <dbReference type="NCBI Taxonomy" id="1037660"/>
    <lineage>
        <taxon>Eukaryota</taxon>
        <taxon>Fungi</taxon>
        <taxon>Dikarya</taxon>
        <taxon>Basidiomycota</taxon>
        <taxon>Ustilaginomycotina</taxon>
        <taxon>Exobasidiomycetes</taxon>
        <taxon>Georgefischeriales</taxon>
        <taxon>Tilletiariaceae</taxon>
        <taxon>Tilletiaria</taxon>
    </lineage>
</organism>
<sequence length="436" mass="48498">MRLLPHDTRDLIFDRYHKKVLNLLESLETTTQQTDYAPASRVPYVLRRFPAKPEGVLALQGGDHAVLQDDDPFSPGFHMPLRSKTQPLALGDTVPRANSRKPHVILLDQDVLIQVVPATDCCLNSLLLFAQPWYSLSASGQLFSPPWAELERDDCLSLWPSGCSLSGGDYTPLLQHARVLLTNLAAAHLIEVDLCMRLTSPLLRRRQIVEHMEVILNGTEAHHGWTRVQTHQRAAMLLVALVASAQYIGPLVLSAGVSKTRTSISLWEDGFGAMKLAWRLLQPREGGLFGRDELTLDALQAMTLLEDAMRPHSAYVHMSKVVRKLLLVAAQNGAGAPLPSSSGITEQAAGTMNQSWRRLFHFHLVELVAYRFWKDIRSDITLGQLLKPLAHACRSARPVPRRKLHGRTPSRRRAGTANVSRWEVLGAFGHAVRGDP</sequence>
<evidence type="ECO:0000313" key="2">
    <source>
        <dbReference type="EMBL" id="KDN44080.1"/>
    </source>
</evidence>
<reference evidence="2 3" key="1">
    <citation type="submission" date="2014-05" db="EMBL/GenBank/DDBJ databases">
        <title>Draft genome sequence of a rare smut relative, Tilletiaria anomala UBC 951.</title>
        <authorList>
            <consortium name="DOE Joint Genome Institute"/>
            <person name="Toome M."/>
            <person name="Kuo A."/>
            <person name="Henrissat B."/>
            <person name="Lipzen A."/>
            <person name="Tritt A."/>
            <person name="Yoshinaga Y."/>
            <person name="Zane M."/>
            <person name="Barry K."/>
            <person name="Grigoriev I.V."/>
            <person name="Spatafora J.W."/>
            <person name="Aimea M.C."/>
        </authorList>
    </citation>
    <scope>NUCLEOTIDE SEQUENCE [LARGE SCALE GENOMIC DNA]</scope>
    <source>
        <strain evidence="2 3">UBC 951</strain>
    </source>
</reference>
<feature type="region of interest" description="Disordered" evidence="1">
    <location>
        <begin position="397"/>
        <end position="416"/>
    </location>
</feature>
<accession>A0A066VZV7</accession>
<dbReference type="AlphaFoldDB" id="A0A066VZV7"/>
<dbReference type="RefSeq" id="XP_013242618.1">
    <property type="nucleotide sequence ID" value="XM_013387164.1"/>
</dbReference>
<keyword evidence="3" id="KW-1185">Reference proteome</keyword>
<protein>
    <submittedName>
        <fullName evidence="2">Uncharacterized protein</fullName>
    </submittedName>
</protein>